<gene>
    <name evidence="1" type="ORF">CIPAW_01G180300</name>
</gene>
<name>A0A8T1RQN9_CARIL</name>
<evidence type="ECO:0000313" key="2">
    <source>
        <dbReference type="Proteomes" id="UP000811609"/>
    </source>
</evidence>
<dbReference type="EMBL" id="CM031809">
    <property type="protein sequence ID" value="KAG6668573.1"/>
    <property type="molecule type" value="Genomic_DNA"/>
</dbReference>
<protein>
    <submittedName>
        <fullName evidence="1">Uncharacterized protein</fullName>
    </submittedName>
</protein>
<proteinExistence type="predicted"/>
<dbReference type="Proteomes" id="UP000811609">
    <property type="component" value="Chromosome 1"/>
</dbReference>
<sequence>MAAPAMSFTTKQYQQLISMLNSTSVKQTVLT</sequence>
<reference evidence="1" key="1">
    <citation type="submission" date="2020-12" db="EMBL/GenBank/DDBJ databases">
        <title>WGS assembly of Carya illinoinensis cv. Pawnee.</title>
        <authorList>
            <person name="Platts A."/>
            <person name="Shu S."/>
            <person name="Wright S."/>
            <person name="Barry K."/>
            <person name="Edger P."/>
            <person name="Pires J.C."/>
            <person name="Schmutz J."/>
        </authorList>
    </citation>
    <scope>NUCLEOTIDE SEQUENCE</scope>
    <source>
        <tissue evidence="1">Leaf</tissue>
    </source>
</reference>
<comment type="caution">
    <text evidence="1">The sequence shown here is derived from an EMBL/GenBank/DDBJ whole genome shotgun (WGS) entry which is preliminary data.</text>
</comment>
<accession>A0A8T1RQN9</accession>
<dbReference type="AlphaFoldDB" id="A0A8T1RQN9"/>
<keyword evidence="2" id="KW-1185">Reference proteome</keyword>
<organism evidence="1 2">
    <name type="scientific">Carya illinoinensis</name>
    <name type="common">Pecan</name>
    <dbReference type="NCBI Taxonomy" id="32201"/>
    <lineage>
        <taxon>Eukaryota</taxon>
        <taxon>Viridiplantae</taxon>
        <taxon>Streptophyta</taxon>
        <taxon>Embryophyta</taxon>
        <taxon>Tracheophyta</taxon>
        <taxon>Spermatophyta</taxon>
        <taxon>Magnoliopsida</taxon>
        <taxon>eudicotyledons</taxon>
        <taxon>Gunneridae</taxon>
        <taxon>Pentapetalae</taxon>
        <taxon>rosids</taxon>
        <taxon>fabids</taxon>
        <taxon>Fagales</taxon>
        <taxon>Juglandaceae</taxon>
        <taxon>Carya</taxon>
    </lineage>
</organism>
<evidence type="ECO:0000313" key="1">
    <source>
        <dbReference type="EMBL" id="KAG6668573.1"/>
    </source>
</evidence>